<dbReference type="Proteomes" id="UP000001192">
    <property type="component" value="Chromosome 2"/>
</dbReference>
<dbReference type="AlphaFoldDB" id="B2JNG9"/>
<organism evidence="7 8">
    <name type="scientific">Paraburkholderia phymatum (strain DSM 17167 / CIP 108236 / LMG 21445 / STM815)</name>
    <name type="common">Burkholderia phymatum</name>
    <dbReference type="NCBI Taxonomy" id="391038"/>
    <lineage>
        <taxon>Bacteria</taxon>
        <taxon>Pseudomonadati</taxon>
        <taxon>Pseudomonadota</taxon>
        <taxon>Betaproteobacteria</taxon>
        <taxon>Burkholderiales</taxon>
        <taxon>Burkholderiaceae</taxon>
        <taxon>Paraburkholderia</taxon>
    </lineage>
</organism>
<evidence type="ECO:0000256" key="1">
    <source>
        <dbReference type="ARBA" id="ARBA00022603"/>
    </source>
</evidence>
<dbReference type="GO" id="GO:0032259">
    <property type="term" value="P:methylation"/>
    <property type="evidence" value="ECO:0007669"/>
    <property type="project" value="UniProtKB-KW"/>
</dbReference>
<feature type="repeat" description="TPR" evidence="4">
    <location>
        <begin position="382"/>
        <end position="415"/>
    </location>
</feature>
<proteinExistence type="predicted"/>
<dbReference type="SMART" id="SM00138">
    <property type="entry name" value="MeTrc"/>
    <property type="match status" value="1"/>
</dbReference>
<dbReference type="InterPro" id="IPR000780">
    <property type="entry name" value="CheR_MeTrfase"/>
</dbReference>
<evidence type="ECO:0000313" key="7">
    <source>
        <dbReference type="EMBL" id="ACC74471.1"/>
    </source>
</evidence>
<feature type="region of interest" description="Disordered" evidence="5">
    <location>
        <begin position="443"/>
        <end position="472"/>
    </location>
</feature>
<dbReference type="eggNOG" id="COG1352">
    <property type="taxonomic scope" value="Bacteria"/>
</dbReference>
<protein>
    <submittedName>
        <fullName evidence="7">MCP methyltransferase, CheR-type with Tpr repeats</fullName>
        <ecNumber evidence="7">2.1.1.80</ecNumber>
    </submittedName>
</protein>
<dbReference type="SMART" id="SM00028">
    <property type="entry name" value="TPR"/>
    <property type="match status" value="1"/>
</dbReference>
<dbReference type="InterPro" id="IPR019734">
    <property type="entry name" value="TPR_rpt"/>
</dbReference>
<dbReference type="HOGENOM" id="CLU_025854_4_0_4"/>
<dbReference type="STRING" id="391038.Bphy_5393"/>
<dbReference type="InterPro" id="IPR011990">
    <property type="entry name" value="TPR-like_helical_dom_sf"/>
</dbReference>
<keyword evidence="3" id="KW-0949">S-adenosyl-L-methionine</keyword>
<gene>
    <name evidence="7" type="ordered locus">Bphy_5393</name>
</gene>
<keyword evidence="2 7" id="KW-0808">Transferase</keyword>
<dbReference type="SUPFAM" id="SSF53335">
    <property type="entry name" value="S-adenosyl-L-methionine-dependent methyltransferases"/>
    <property type="match status" value="1"/>
</dbReference>
<dbReference type="PANTHER" id="PTHR24422:SF19">
    <property type="entry name" value="CHEMOTAXIS PROTEIN METHYLTRANSFERASE"/>
    <property type="match status" value="1"/>
</dbReference>
<dbReference type="PRINTS" id="PR00996">
    <property type="entry name" value="CHERMTFRASE"/>
</dbReference>
<dbReference type="Gene3D" id="3.40.50.150">
    <property type="entry name" value="Vaccinia Virus protein VP39"/>
    <property type="match status" value="1"/>
</dbReference>
<dbReference type="EMBL" id="CP001044">
    <property type="protein sequence ID" value="ACC74471.1"/>
    <property type="molecule type" value="Genomic_DNA"/>
</dbReference>
<dbReference type="KEGG" id="bph:Bphy_5393"/>
<dbReference type="InterPro" id="IPR029063">
    <property type="entry name" value="SAM-dependent_MTases_sf"/>
</dbReference>
<feature type="compositionally biased region" description="Basic and acidic residues" evidence="5">
    <location>
        <begin position="300"/>
        <end position="315"/>
    </location>
</feature>
<evidence type="ECO:0000259" key="6">
    <source>
        <dbReference type="PROSITE" id="PS50123"/>
    </source>
</evidence>
<dbReference type="InterPro" id="IPR022642">
    <property type="entry name" value="CheR_C"/>
</dbReference>
<dbReference type="PANTHER" id="PTHR24422">
    <property type="entry name" value="CHEMOTAXIS PROTEIN METHYLTRANSFERASE"/>
    <property type="match status" value="1"/>
</dbReference>
<feature type="region of interest" description="Disordered" evidence="5">
    <location>
        <begin position="297"/>
        <end position="359"/>
    </location>
</feature>
<dbReference type="Gene3D" id="1.25.40.10">
    <property type="entry name" value="Tetratricopeptide repeat domain"/>
    <property type="match status" value="1"/>
</dbReference>
<dbReference type="PROSITE" id="PS50005">
    <property type="entry name" value="TPR"/>
    <property type="match status" value="1"/>
</dbReference>
<keyword evidence="4" id="KW-0802">TPR repeat</keyword>
<keyword evidence="1 7" id="KW-0489">Methyltransferase</keyword>
<evidence type="ECO:0000256" key="3">
    <source>
        <dbReference type="ARBA" id="ARBA00022691"/>
    </source>
</evidence>
<evidence type="ECO:0000256" key="5">
    <source>
        <dbReference type="SAM" id="MobiDB-lite"/>
    </source>
</evidence>
<dbReference type="RefSeq" id="WP_012404635.1">
    <property type="nucleotide sequence ID" value="NC_010623.1"/>
</dbReference>
<name>B2JNG9_PARP8</name>
<reference evidence="7" key="1">
    <citation type="submission" date="2008-04" db="EMBL/GenBank/DDBJ databases">
        <title>Complete sequence of chromosome2 of Burkholderia phymatum STM815.</title>
        <authorList>
            <consortium name="US DOE Joint Genome Institute"/>
            <person name="Copeland A."/>
            <person name="Lucas S."/>
            <person name="Lapidus A."/>
            <person name="Glavina del Rio T."/>
            <person name="Bruce D."/>
            <person name="Goodwin L."/>
            <person name="Dalin E."/>
            <person name="Tice H."/>
            <person name="Pitluck S."/>
            <person name="Chain P."/>
            <person name="Malfatti S."/>
            <person name="Shin M."/>
            <person name="Vergez L."/>
            <person name="Schmutz J."/>
            <person name="Larimer F."/>
            <person name="Land M."/>
            <person name="Hauser L."/>
            <person name="Kyrpides N."/>
            <person name="Mikhailova N."/>
            <person name="Bacher J."/>
            <person name="Blanchard J."/>
            <person name="Cohan F."/>
            <person name="James E."/>
            <person name="Lawrence J."/>
            <person name="Lizotte-Waniewski M."/>
            <person name="Moulin L."/>
            <person name="Rainey P."/>
            <person name="Riley M."/>
            <person name="Souza V."/>
            <person name="Wertz J."/>
            <person name="Young P."/>
        </authorList>
    </citation>
    <scope>NUCLEOTIDE SEQUENCE</scope>
    <source>
        <strain evidence="7">STM815</strain>
    </source>
</reference>
<feature type="domain" description="CheR-type methyltransferase" evidence="6">
    <location>
        <begin position="1"/>
        <end position="257"/>
    </location>
</feature>
<sequence length="472" mass="52191">MNAANAFMPRFEAWLLRETGIDASSLGVAALERAVLERVRVAWIGADAHDTSVCVDPADIDAYWQQLTTSRDERQALIEALVVPETWFYRDREAYVALARLANERLVREPARLLRVLSLPCSTGEEPYSAAMALLDDGIGENRFTVEAFDISARVIDHARAGIYGRNSFRGLPLAFRDRHFTALENGWQLDERVRQTVRFAQANLFDLQANAQAPYDFIFCRNVLIYFDREAQDRAIRLLDASLADGGTIFVGPAETGLMLRHAMTSARIPLAFAFRRSTREERDTTRRAVQQAVPVAARDMHAPRSAAAERESAKPSLAQRAFTRAPLRAPRPVQAMPPDASPQPAAERSLDAARRHADAGDFDAAERLAHQHALVHGPNVDAFYLLGLIADARGRGDAAADFYRKALYLDPAHYEALTHLAVLLDIGGDRAGAQNLVQRAQRSAARAAQSTDASADEAQRSRGFHASRRA</sequence>
<dbReference type="Pfam" id="PF01739">
    <property type="entry name" value="CheR"/>
    <property type="match status" value="1"/>
</dbReference>
<accession>B2JNG9</accession>
<dbReference type="GO" id="GO:0008983">
    <property type="term" value="F:protein-glutamate O-methyltransferase activity"/>
    <property type="evidence" value="ECO:0007669"/>
    <property type="project" value="UniProtKB-EC"/>
</dbReference>
<dbReference type="SUPFAM" id="SSF48452">
    <property type="entry name" value="TPR-like"/>
    <property type="match status" value="1"/>
</dbReference>
<dbReference type="PROSITE" id="PS50123">
    <property type="entry name" value="CHER"/>
    <property type="match status" value="1"/>
</dbReference>
<feature type="compositionally biased region" description="Low complexity" evidence="5">
    <location>
        <begin position="443"/>
        <end position="455"/>
    </location>
</feature>
<keyword evidence="8" id="KW-1185">Reference proteome</keyword>
<evidence type="ECO:0000256" key="4">
    <source>
        <dbReference type="PROSITE-ProRule" id="PRU00339"/>
    </source>
</evidence>
<dbReference type="CDD" id="cd02440">
    <property type="entry name" value="AdoMet_MTases"/>
    <property type="match status" value="1"/>
</dbReference>
<dbReference type="EC" id="2.1.1.80" evidence="7"/>
<dbReference type="eggNOG" id="COG0457">
    <property type="taxonomic scope" value="Bacteria"/>
</dbReference>
<feature type="compositionally biased region" description="Basic and acidic residues" evidence="5">
    <location>
        <begin position="350"/>
        <end position="359"/>
    </location>
</feature>
<dbReference type="OrthoDB" id="9816309at2"/>
<evidence type="ECO:0000313" key="8">
    <source>
        <dbReference type="Proteomes" id="UP000001192"/>
    </source>
</evidence>
<dbReference type="InterPro" id="IPR050903">
    <property type="entry name" value="Bact_Chemotaxis_MeTrfase"/>
</dbReference>
<evidence type="ECO:0000256" key="2">
    <source>
        <dbReference type="ARBA" id="ARBA00022679"/>
    </source>
</evidence>